<accession>A0ABV7J5E1</accession>
<organism evidence="1 2">
    <name type="scientific">Marinicella sediminis</name>
    <dbReference type="NCBI Taxonomy" id="1792834"/>
    <lineage>
        <taxon>Bacteria</taxon>
        <taxon>Pseudomonadati</taxon>
        <taxon>Pseudomonadota</taxon>
        <taxon>Gammaproteobacteria</taxon>
        <taxon>Lysobacterales</taxon>
        <taxon>Marinicellaceae</taxon>
        <taxon>Marinicella</taxon>
    </lineage>
</organism>
<dbReference type="RefSeq" id="WP_077410106.1">
    <property type="nucleotide sequence ID" value="NZ_JBHRTS010000002.1"/>
</dbReference>
<dbReference type="EMBL" id="JBHRTS010000002">
    <property type="protein sequence ID" value="MFC3193396.1"/>
    <property type="molecule type" value="Genomic_DNA"/>
</dbReference>
<protein>
    <submittedName>
        <fullName evidence="1">Uncharacterized protein</fullName>
    </submittedName>
</protein>
<evidence type="ECO:0000313" key="2">
    <source>
        <dbReference type="Proteomes" id="UP001595533"/>
    </source>
</evidence>
<sequence length="69" mass="7577">MQQLVIKLSPEATRDYLNIAQANNQQAKLDINMALISGLCFADIGVNGQRISNDTDSDDLQVELIELDA</sequence>
<proteinExistence type="predicted"/>
<dbReference type="Proteomes" id="UP001595533">
    <property type="component" value="Unassembled WGS sequence"/>
</dbReference>
<keyword evidence="2" id="KW-1185">Reference proteome</keyword>
<reference evidence="2" key="1">
    <citation type="journal article" date="2019" name="Int. J. Syst. Evol. Microbiol.">
        <title>The Global Catalogue of Microorganisms (GCM) 10K type strain sequencing project: providing services to taxonomists for standard genome sequencing and annotation.</title>
        <authorList>
            <consortium name="The Broad Institute Genomics Platform"/>
            <consortium name="The Broad Institute Genome Sequencing Center for Infectious Disease"/>
            <person name="Wu L."/>
            <person name="Ma J."/>
        </authorList>
    </citation>
    <scope>NUCLEOTIDE SEQUENCE [LARGE SCALE GENOMIC DNA]</scope>
    <source>
        <strain evidence="2">KCTC 42953</strain>
    </source>
</reference>
<name>A0ABV7J5E1_9GAMM</name>
<comment type="caution">
    <text evidence="1">The sequence shown here is derived from an EMBL/GenBank/DDBJ whole genome shotgun (WGS) entry which is preliminary data.</text>
</comment>
<evidence type="ECO:0000313" key="1">
    <source>
        <dbReference type="EMBL" id="MFC3193396.1"/>
    </source>
</evidence>
<gene>
    <name evidence="1" type="ORF">ACFODZ_03965</name>
</gene>